<feature type="active site" description="Proton donor" evidence="8">
    <location>
        <position position="549"/>
    </location>
</feature>
<reference evidence="13" key="1">
    <citation type="submission" date="2022-10" db="EMBL/GenBank/DDBJ databases">
        <title>The complete genomes of actinobacterial strains from the NBC collection.</title>
        <authorList>
            <person name="Joergensen T.S."/>
            <person name="Alvarez Arevalo M."/>
            <person name="Sterndorff E.B."/>
            <person name="Faurdal D."/>
            <person name="Vuksanovic O."/>
            <person name="Mourched A.-S."/>
            <person name="Charusanti P."/>
            <person name="Shaw S."/>
            <person name="Blin K."/>
            <person name="Weber T."/>
        </authorList>
    </citation>
    <scope>NUCLEOTIDE SEQUENCE</scope>
    <source>
        <strain evidence="13">NBC_00148</strain>
    </source>
</reference>
<name>A0AAU1M1B6_9ACTN</name>
<protein>
    <submittedName>
        <fullName evidence="13">M4 family metallopeptidase</fullName>
    </submittedName>
</protein>
<feature type="region of interest" description="Disordered" evidence="9">
    <location>
        <begin position="1"/>
        <end position="27"/>
    </location>
</feature>
<evidence type="ECO:0000256" key="4">
    <source>
        <dbReference type="ARBA" id="ARBA00022729"/>
    </source>
</evidence>
<dbReference type="InterPro" id="IPR050728">
    <property type="entry name" value="Zinc_Metalloprotease_M4"/>
</dbReference>
<keyword evidence="7" id="KW-0482">Metalloprotease</keyword>
<feature type="domain" description="Peptidase M4 C-terminal" evidence="11">
    <location>
        <begin position="468"/>
        <end position="622"/>
    </location>
</feature>
<dbReference type="PANTHER" id="PTHR33794:SF1">
    <property type="entry name" value="BACILLOLYSIN"/>
    <property type="match status" value="1"/>
</dbReference>
<dbReference type="InterPro" id="IPR001570">
    <property type="entry name" value="Peptidase_M4_C_domain"/>
</dbReference>
<evidence type="ECO:0000256" key="6">
    <source>
        <dbReference type="ARBA" id="ARBA00022833"/>
    </source>
</evidence>
<dbReference type="Pfam" id="PF07504">
    <property type="entry name" value="FTP"/>
    <property type="match status" value="1"/>
</dbReference>
<dbReference type="GO" id="GO:0006508">
    <property type="term" value="P:proteolysis"/>
    <property type="evidence" value="ECO:0007669"/>
    <property type="project" value="UniProtKB-KW"/>
</dbReference>
<evidence type="ECO:0000259" key="12">
    <source>
        <dbReference type="Pfam" id="PF07504"/>
    </source>
</evidence>
<dbReference type="Pfam" id="PF02868">
    <property type="entry name" value="Peptidase_M4_C"/>
    <property type="match status" value="1"/>
</dbReference>
<feature type="region of interest" description="Disordered" evidence="9">
    <location>
        <begin position="57"/>
        <end position="79"/>
    </location>
</feature>
<gene>
    <name evidence="13" type="ORF">OG222_30650</name>
</gene>
<feature type="domain" description="FTP" evidence="12">
    <location>
        <begin position="119"/>
        <end position="154"/>
    </location>
</feature>
<evidence type="ECO:0000256" key="3">
    <source>
        <dbReference type="ARBA" id="ARBA00022723"/>
    </source>
</evidence>
<keyword evidence="3" id="KW-0479">Metal-binding</keyword>
<dbReference type="InterPro" id="IPR023612">
    <property type="entry name" value="Peptidase_M4"/>
</dbReference>
<evidence type="ECO:0000313" key="13">
    <source>
        <dbReference type="EMBL" id="WTQ77224.1"/>
    </source>
</evidence>
<dbReference type="CDD" id="cd09597">
    <property type="entry name" value="M4_TLP"/>
    <property type="match status" value="1"/>
</dbReference>
<dbReference type="SUPFAM" id="SSF69304">
    <property type="entry name" value="Tricorn protease N-terminal domain"/>
    <property type="match status" value="1"/>
</dbReference>
<evidence type="ECO:0000256" key="8">
    <source>
        <dbReference type="PIRSR" id="PIRSR623612-1"/>
    </source>
</evidence>
<feature type="active site" evidence="8">
    <location>
        <position position="458"/>
    </location>
</feature>
<feature type="domain" description="Peptidase M4" evidence="10">
    <location>
        <begin position="302"/>
        <end position="465"/>
    </location>
</feature>
<dbReference type="Gene3D" id="3.10.450.490">
    <property type="match status" value="1"/>
</dbReference>
<evidence type="ECO:0000256" key="7">
    <source>
        <dbReference type="ARBA" id="ARBA00023049"/>
    </source>
</evidence>
<evidence type="ECO:0000256" key="9">
    <source>
        <dbReference type="SAM" id="MobiDB-lite"/>
    </source>
</evidence>
<sequence>MQRWHRRGTVRSSARKRSARPGQGSGSVIIGRGTAAVLAAAGLLVTAVPAAQADTATAAATSEVTPGSETDTPSLVTGLDEDTTATGTAADAARGHLGSRKGRYHIADTSAKELASAGTTTDKGGKETVRLQQKYRGVEVLGGQYLVRMEKKGGRRTVTGTSGNYFTRLKLGTVTPEISEKTAIERAVGAVSWQLGGGLLRAPAKGGKPGEHKLAGTAEGVTILPQGTGVLTRRITVTGVSPVDGQPVKQQVYVDAHSGFPVLQYSDIKTFGATGTSAAGTGGTGAAPEAPAAAADQLVVKGSGTRYDGEKVELNLYKDINGELQTIDYGRRAPDSPYAGPMLSTYDARGREVASASGNWPSGIKTFRPASPELGQEYTDSGAVDAHWAAGQVYDYYRNHFDRAGLDGDDGYIYSLVGVVANGQPYNNAFWDGAKMVYGQGGGDYRTFSADTDVVGHEMTHGVVEHTANLVYAGQSGAMNEAIADYFGNAIDLEANHQSMDDPDAGLLGEDLCTTLAPRDCALRDLNDGATTSKNFIGTTYRGDNGGVHLNSTIFSGALWDMRQDLGSDLADKIVYRALSAYMTPLDGFTEGRAAVIAAARELGATKAQLNTVKKSFDAHGIVPGWEKALGVDTDTLQTKVNIAGTGVGAGGGKYAVSNSDEEGGEPYSVWLGNTSGKGAPKLMSANNGNYNVYPDTDGKTVVWTEFGSSIVFKARPVAGGPARTIGGPGGNTSGLTVDGDLAVYSVTDPTTGAQHVGYINMRTGARSLVDPGLPYISTALPSVRDGKIAYAKLWYEGDGPKLGVEVLDTVKGTRTLMPMDKSTTVGVGQTAITDDGVFWIEDADGTDTGQAAVRRADLDGANAVTLTPEAGEGSLHAYSMTASDDAVTITTLPPATTWANDTLPKLFQVSPDGKGGAQRMSCNRGDQVFGSADEGNRVLWLDGTTGYTNLVKRDRPAGRC</sequence>
<evidence type="ECO:0000259" key="11">
    <source>
        <dbReference type="Pfam" id="PF02868"/>
    </source>
</evidence>
<dbReference type="AlphaFoldDB" id="A0AAU1M1B6"/>
<evidence type="ECO:0000256" key="1">
    <source>
        <dbReference type="ARBA" id="ARBA00009388"/>
    </source>
</evidence>
<dbReference type="Gene3D" id="3.10.170.10">
    <property type="match status" value="1"/>
</dbReference>
<dbReference type="InterPro" id="IPR027268">
    <property type="entry name" value="Peptidase_M4/M1_CTD_sf"/>
</dbReference>
<keyword evidence="6" id="KW-0862">Zinc</keyword>
<accession>A0AAU1M1B6</accession>
<dbReference type="PRINTS" id="PR00730">
    <property type="entry name" value="THERMOLYSIN"/>
</dbReference>
<keyword evidence="2" id="KW-0645">Protease</keyword>
<dbReference type="Pfam" id="PF01447">
    <property type="entry name" value="Peptidase_M4"/>
    <property type="match status" value="1"/>
</dbReference>
<evidence type="ECO:0000259" key="10">
    <source>
        <dbReference type="Pfam" id="PF01447"/>
    </source>
</evidence>
<evidence type="ECO:0000256" key="5">
    <source>
        <dbReference type="ARBA" id="ARBA00022801"/>
    </source>
</evidence>
<comment type="similarity">
    <text evidence="1">Belongs to the peptidase M4 family.</text>
</comment>
<dbReference type="InterPro" id="IPR011096">
    <property type="entry name" value="FTP_domain"/>
</dbReference>
<keyword evidence="5" id="KW-0378">Hydrolase</keyword>
<dbReference type="Gene3D" id="1.10.390.10">
    <property type="entry name" value="Neutral Protease Domain 2"/>
    <property type="match status" value="1"/>
</dbReference>
<keyword evidence="4" id="KW-0732">Signal</keyword>
<dbReference type="PANTHER" id="PTHR33794">
    <property type="entry name" value="BACILLOLYSIN"/>
    <property type="match status" value="1"/>
</dbReference>
<organism evidence="13">
    <name type="scientific">Streptomyces sp. NBC_00148</name>
    <dbReference type="NCBI Taxonomy" id="2903626"/>
    <lineage>
        <taxon>Bacteria</taxon>
        <taxon>Bacillati</taxon>
        <taxon>Actinomycetota</taxon>
        <taxon>Actinomycetes</taxon>
        <taxon>Kitasatosporales</taxon>
        <taxon>Streptomycetaceae</taxon>
        <taxon>Streptomyces</taxon>
    </lineage>
</organism>
<dbReference type="GO" id="GO:0046872">
    <property type="term" value="F:metal ion binding"/>
    <property type="evidence" value="ECO:0007669"/>
    <property type="project" value="UniProtKB-KW"/>
</dbReference>
<evidence type="ECO:0000256" key="2">
    <source>
        <dbReference type="ARBA" id="ARBA00022670"/>
    </source>
</evidence>
<dbReference type="GO" id="GO:0004222">
    <property type="term" value="F:metalloendopeptidase activity"/>
    <property type="evidence" value="ECO:0007669"/>
    <property type="project" value="InterPro"/>
</dbReference>
<feature type="compositionally biased region" description="Basic residues" evidence="9">
    <location>
        <begin position="1"/>
        <end position="19"/>
    </location>
</feature>
<proteinExistence type="inferred from homology"/>
<dbReference type="EMBL" id="CP108169">
    <property type="protein sequence ID" value="WTQ77224.1"/>
    <property type="molecule type" value="Genomic_DNA"/>
</dbReference>
<dbReference type="InterPro" id="IPR013856">
    <property type="entry name" value="Peptidase_M4_domain"/>
</dbReference>
<dbReference type="SUPFAM" id="SSF55486">
    <property type="entry name" value="Metalloproteases ('zincins'), catalytic domain"/>
    <property type="match status" value="1"/>
</dbReference>